<feature type="non-terminal residue" evidence="1">
    <location>
        <position position="1"/>
    </location>
</feature>
<gene>
    <name evidence="1" type="ORF">B7463_g7488</name>
</gene>
<dbReference type="OrthoDB" id="198652at2759"/>
<accession>A0A3E2H5Z3</accession>
<dbReference type="PANTHER" id="PTHR19288">
    <property type="entry name" value="4-NITROPHENYLPHOSPHATASE-RELATED"/>
    <property type="match status" value="1"/>
</dbReference>
<dbReference type="NCBIfam" id="TIGR01668">
    <property type="entry name" value="YqeG_hyp_ppase"/>
    <property type="match status" value="1"/>
</dbReference>
<dbReference type="Proteomes" id="UP000258309">
    <property type="component" value="Unassembled WGS sequence"/>
</dbReference>
<organism evidence="1 2">
    <name type="scientific">Scytalidium lignicola</name>
    <name type="common">Hyphomycete</name>
    <dbReference type="NCBI Taxonomy" id="5539"/>
    <lineage>
        <taxon>Eukaryota</taxon>
        <taxon>Fungi</taxon>
        <taxon>Dikarya</taxon>
        <taxon>Ascomycota</taxon>
        <taxon>Pezizomycotina</taxon>
        <taxon>Leotiomycetes</taxon>
        <taxon>Leotiomycetes incertae sedis</taxon>
        <taxon>Scytalidium</taxon>
    </lineage>
</organism>
<reference evidence="1 2" key="1">
    <citation type="submission" date="2018-05" db="EMBL/GenBank/DDBJ databases">
        <title>Draft genome sequence of Scytalidium lignicola DSM 105466, a ubiquitous saprotrophic fungus.</title>
        <authorList>
            <person name="Buettner E."/>
            <person name="Gebauer A.M."/>
            <person name="Hofrichter M."/>
            <person name="Liers C."/>
            <person name="Kellner H."/>
        </authorList>
    </citation>
    <scope>NUCLEOTIDE SEQUENCE [LARGE SCALE GENOMIC DNA]</scope>
    <source>
        <strain evidence="1 2">DSM 105466</strain>
    </source>
</reference>
<dbReference type="EC" id="3.1.3.41" evidence="1"/>
<dbReference type="OMA" id="MLMANMM"/>
<name>A0A3E2H5Z3_SCYLI</name>
<keyword evidence="1" id="KW-0378">Hydrolase</keyword>
<dbReference type="AlphaFoldDB" id="A0A3E2H5Z3"/>
<proteinExistence type="predicted"/>
<dbReference type="InterPro" id="IPR036412">
    <property type="entry name" value="HAD-like_sf"/>
</dbReference>
<dbReference type="GO" id="GO:0008962">
    <property type="term" value="F:phosphatidylglycerophosphatase activity"/>
    <property type="evidence" value="ECO:0007669"/>
    <property type="project" value="UniProtKB-EC"/>
</dbReference>
<dbReference type="STRING" id="5539.A0A3E2H5Z3"/>
<feature type="non-terminal residue" evidence="1">
    <location>
        <position position="212"/>
    </location>
</feature>
<dbReference type="InterPro" id="IPR010021">
    <property type="entry name" value="PGPP1/Gep4"/>
</dbReference>
<dbReference type="GO" id="GO:0005739">
    <property type="term" value="C:mitochondrion"/>
    <property type="evidence" value="ECO:0007669"/>
    <property type="project" value="TreeGrafter"/>
</dbReference>
<dbReference type="Gene3D" id="3.40.50.1000">
    <property type="entry name" value="HAD superfamily/HAD-like"/>
    <property type="match status" value="1"/>
</dbReference>
<evidence type="ECO:0000313" key="1">
    <source>
        <dbReference type="EMBL" id="RFU28835.1"/>
    </source>
</evidence>
<dbReference type="Pfam" id="PF09419">
    <property type="entry name" value="PGP_phosphatase"/>
    <property type="match status" value="1"/>
</dbReference>
<sequence>MNNFNISGTFNVFRLLTRPTLCLPQCTISTFNHLPIPLNEVFGKNKIVDIRAVVLDKDNCFAYPKSNVVYEPYKDHFKGLREAYPGAKLLIVSNTAGALSVDPTGKLAAELEKSTGVTVLSHATKKPGCSSEIMEYFRKHPETGVTRPDQIAVVGDRLTTDVMMANMMGSYAVFVKDGVVPPGVLGRLEQRFASFLLKRGYEAPDPQSPFEK</sequence>
<evidence type="ECO:0000313" key="2">
    <source>
        <dbReference type="Proteomes" id="UP000258309"/>
    </source>
</evidence>
<dbReference type="InterPro" id="IPR023214">
    <property type="entry name" value="HAD_sf"/>
</dbReference>
<protein>
    <submittedName>
        <fullName evidence="1">Phosphatidylglycerophosphatase/4-nitrophenylphosphatase</fullName>
        <ecNumber evidence="1">3.1.3.27</ecNumber>
        <ecNumber evidence="1">3.1.3.41</ecNumber>
    </submittedName>
</protein>
<dbReference type="PANTHER" id="PTHR19288:SF25">
    <property type="entry name" value="PHOSPHATIDYLGLYCEROPHOSPHATASE GEP4, MITOCHONDRIAL"/>
    <property type="match status" value="1"/>
</dbReference>
<dbReference type="InterPro" id="IPR027706">
    <property type="entry name" value="PGP_Pase"/>
</dbReference>
<comment type="caution">
    <text evidence="1">The sequence shown here is derived from an EMBL/GenBank/DDBJ whole genome shotgun (WGS) entry which is preliminary data.</text>
</comment>
<dbReference type="GO" id="GO:0032049">
    <property type="term" value="P:cardiolipin biosynthetic process"/>
    <property type="evidence" value="ECO:0007669"/>
    <property type="project" value="TreeGrafter"/>
</dbReference>
<dbReference type="FunFam" id="3.40.50.1000:FF:000165">
    <property type="entry name" value="HAD superfamily phosphatase"/>
    <property type="match status" value="1"/>
</dbReference>
<keyword evidence="2" id="KW-1185">Reference proteome</keyword>
<dbReference type="EMBL" id="NCSJ02000148">
    <property type="protein sequence ID" value="RFU28835.1"/>
    <property type="molecule type" value="Genomic_DNA"/>
</dbReference>
<dbReference type="EC" id="3.1.3.27" evidence="1"/>
<dbReference type="SUPFAM" id="SSF56784">
    <property type="entry name" value="HAD-like"/>
    <property type="match status" value="1"/>
</dbReference>